<feature type="region of interest" description="Disordered" evidence="1">
    <location>
        <begin position="376"/>
        <end position="412"/>
    </location>
</feature>
<accession>A0A7J0GU41</accession>
<dbReference type="Pfam" id="PF03399">
    <property type="entry name" value="SAC3_GANP"/>
    <property type="match status" value="1"/>
</dbReference>
<dbReference type="GO" id="GO:0070390">
    <property type="term" value="C:transcription export complex 2"/>
    <property type="evidence" value="ECO:0007669"/>
    <property type="project" value="TreeGrafter"/>
</dbReference>
<gene>
    <name evidence="3" type="ORF">Acr_24g0002540</name>
</gene>
<dbReference type="GO" id="GO:0006406">
    <property type="term" value="P:mRNA export from nucleus"/>
    <property type="evidence" value="ECO:0007669"/>
    <property type="project" value="TreeGrafter"/>
</dbReference>
<dbReference type="Gene3D" id="1.25.40.990">
    <property type="match status" value="1"/>
</dbReference>
<feature type="domain" description="PCI" evidence="2">
    <location>
        <begin position="695"/>
        <end position="883"/>
    </location>
</feature>
<dbReference type="PROSITE" id="PS50250">
    <property type="entry name" value="PCI"/>
    <property type="match status" value="1"/>
</dbReference>
<dbReference type="EMBL" id="BJWL01000024">
    <property type="protein sequence ID" value="GFZ14064.1"/>
    <property type="molecule type" value="Genomic_DNA"/>
</dbReference>
<feature type="compositionally biased region" description="Basic and acidic residues" evidence="1">
    <location>
        <begin position="509"/>
        <end position="527"/>
    </location>
</feature>
<evidence type="ECO:0000313" key="3">
    <source>
        <dbReference type="EMBL" id="GFZ14064.1"/>
    </source>
</evidence>
<keyword evidence="4" id="KW-1185">Reference proteome</keyword>
<feature type="compositionally biased region" description="Basic and acidic residues" evidence="1">
    <location>
        <begin position="561"/>
        <end position="571"/>
    </location>
</feature>
<dbReference type="InterPro" id="IPR005062">
    <property type="entry name" value="SAC3/GANP/THP3_conserved"/>
</dbReference>
<protein>
    <submittedName>
        <fullName evidence="3">SAC3/GANP/Nin1/mts3/eIF-3 p25 family</fullName>
    </submittedName>
</protein>
<reference evidence="3 4" key="1">
    <citation type="submission" date="2019-07" db="EMBL/GenBank/DDBJ databases">
        <title>De Novo Assembly of kiwifruit Actinidia rufa.</title>
        <authorList>
            <person name="Sugita-Konishi S."/>
            <person name="Sato K."/>
            <person name="Mori E."/>
            <person name="Abe Y."/>
            <person name="Kisaki G."/>
            <person name="Hamano K."/>
            <person name="Suezawa K."/>
            <person name="Otani M."/>
            <person name="Fukuda T."/>
            <person name="Manabe T."/>
            <person name="Gomi K."/>
            <person name="Tabuchi M."/>
            <person name="Akimitsu K."/>
            <person name="Kataoka I."/>
        </authorList>
    </citation>
    <scope>NUCLEOTIDE SEQUENCE [LARGE SCALE GENOMIC DNA]</scope>
    <source>
        <strain evidence="4">cv. Fuchu</strain>
    </source>
</reference>
<evidence type="ECO:0000313" key="4">
    <source>
        <dbReference type="Proteomes" id="UP000585474"/>
    </source>
</evidence>
<dbReference type="InterPro" id="IPR000717">
    <property type="entry name" value="PCI_dom"/>
</dbReference>
<dbReference type="InterPro" id="IPR045107">
    <property type="entry name" value="SAC3/GANP/THP3"/>
</dbReference>
<feature type="compositionally biased region" description="Polar residues" evidence="1">
    <location>
        <begin position="458"/>
        <end position="470"/>
    </location>
</feature>
<feature type="region of interest" description="Disordered" evidence="1">
    <location>
        <begin position="425"/>
        <end position="473"/>
    </location>
</feature>
<dbReference type="GO" id="GO:0005737">
    <property type="term" value="C:cytoplasm"/>
    <property type="evidence" value="ECO:0007669"/>
    <property type="project" value="TreeGrafter"/>
</dbReference>
<name>A0A7J0GU41_9ERIC</name>
<dbReference type="Proteomes" id="UP000585474">
    <property type="component" value="Unassembled WGS sequence"/>
</dbReference>
<evidence type="ECO:0000259" key="2">
    <source>
        <dbReference type="PROSITE" id="PS50250"/>
    </source>
</evidence>
<dbReference type="FunFam" id="1.25.40.990:FF:000004">
    <property type="entry name" value="Putative peptidase C48 domain family protein"/>
    <property type="match status" value="1"/>
</dbReference>
<feature type="region of interest" description="Disordered" evidence="1">
    <location>
        <begin position="551"/>
        <end position="571"/>
    </location>
</feature>
<organism evidence="3 4">
    <name type="scientific">Actinidia rufa</name>
    <dbReference type="NCBI Taxonomy" id="165716"/>
    <lineage>
        <taxon>Eukaryota</taxon>
        <taxon>Viridiplantae</taxon>
        <taxon>Streptophyta</taxon>
        <taxon>Embryophyta</taxon>
        <taxon>Tracheophyta</taxon>
        <taxon>Spermatophyta</taxon>
        <taxon>Magnoliopsida</taxon>
        <taxon>eudicotyledons</taxon>
        <taxon>Gunneridae</taxon>
        <taxon>Pentapetalae</taxon>
        <taxon>asterids</taxon>
        <taxon>Ericales</taxon>
        <taxon>Actinidiaceae</taxon>
        <taxon>Actinidia</taxon>
    </lineage>
</organism>
<proteinExistence type="predicted"/>
<sequence>MATNCLLRLTHDLGLRFGMEVPPLVSVEMEMQQDNLVICPEQSLLDEFGALNQGTAVCCFPYQSLSLSRTNEYAALELVDENREISDEEPIFSSFSVNTILSSPDMALLEEGVQAAQERGLGIRKFRHFNQALTRKWLWRFSKERSFMEEGDRVQILCWDVHLSLVLANLFAIAVNENALIADYFTTSDHDLVWEPIFSKPVTGLGVRTSDQVILSFFMRASGFAFEYFWDSLGDASFCAAVITVLECMEEKEESLEDSPIVHHVVLVDGESVSHLLMHYLEAWDLWTYVLSWFGVLWVLPARVMVRLHCWKRVMVGHGGGCGRWLGVSPPVWGDQTRLPGNFSNSRALQDWSAVFPNDSRNTFATKNRDVQVLKRTRSPPANEVSLENSHFSRNDSKRCSASPPRLGTRSNTLSKALDSEIPRFSLPSSQSIADKAAATKPSNFPVPKRTRSPPLPSTDQVFQGSSSAQDDVERELQAKAKRLARFKVELSQTVQSTSGIGNQKVSVKSHDQSFTDRRTSMGERSTDMAANFPSGNVLSDYEGQESSTIITGLCPDMCPESERTERERKGDLDQYERLDGDRNRTSQSLAVKKYNRTAEREADLIRPMPILQKTIDYLLYLLDQPYDDKFLGLYNFLWDRMRAIRMDLRMQHIFNLDAITMLEQMIRLHIIAMHELCEYTKGEGFSEGFDAHLNIEQMNKTSVELFQLYDDHRKKKVQVPTEKEFRGYYALLKLDKHPGYKVEPAELSLDLSKMTPEIRQTPEVLFARDVARACRTGNFIAFFRLARKASYLQACLMHAHFAKLRTQALASLHCGLQNNQGIPVAQIAKWLAMEEEDIEKLLEYHGFSIKEYEEPYMVKEGSFLNSDNDFPVKCSNLVHTKKSPRIVENVSSHPTMSQPAEEVKEGPLVPVCEQERKPVLFVNTVSLVPIVDEEMDDYEVVPSPKDGTPVKPVIKALGIGQQFGDGTQMAATSPLSWDFTVAHNPPKSPQAMVRSSGKPNYDIIFRNSLEKNTHSDAKAIPSQIMLERVDQEKFARAELDSTMENSVPHEVFIEDLEHEEHTDSHQAVETEEAEPSYHDEEVAVAKLKLIIRIWKRRSVKKRELHEQRQSAAMAALNSLSLGPQIRQDIDQLSTSSKFNIDRVVYERSERYERSWSKLNVSDVIAGSWLLSKLMPTRKDDDDDLILSSPGLSIWRKWVRSPSGGDLSCCLSIIRDAKLDNMNETVLGASAVLFLVSESISLEIQKSRLHNLVMSLPSGSCLPLLIIIDSHEESSDSSSIMAEKLGLHDIDKSRVIDFTVVSLAENRQLEECDGFFSDEQLRGGLQWLASESPLQPVVSCVKTRELVLTHLSSSLAVLDEMGVYEVGPEQCISAFNKALHQAVRKIATAADANPVSWPCPEIALLEKTSNEYEVAKLYLPDIGWSSLEKIELLISALRGSELPRFQEDISWLYRGSKLGREIENQRLQLENCLIRYLTESSKMMGPSLATNEARVMLQKGARLELHNSTYYIVPNWAMLFQRVFNWRLMSWSNGAVSTAYVLEQHDTNVSTSPSRVDKQGLDGGVSSPYYLIHPSLDEMVQIGCGSIASCKDYSEYEAFQPPQGMLPNGSTVQTTNASNTMQGEMRFSQDDNLSEANNNNYIVHRSIGTSSGLVVAAKAAKEADNLSKLLKQCNILQDTIDKQLSVYF</sequence>
<comment type="caution">
    <text evidence="3">The sequence shown here is derived from an EMBL/GenBank/DDBJ whole genome shotgun (WGS) entry which is preliminary data.</text>
</comment>
<evidence type="ECO:0000256" key="1">
    <source>
        <dbReference type="SAM" id="MobiDB-lite"/>
    </source>
</evidence>
<dbReference type="OrthoDB" id="21502at2759"/>
<dbReference type="PANTHER" id="PTHR12436:SF17">
    <property type="entry name" value="SAC3 FAMILY PROTEIN B"/>
    <property type="match status" value="1"/>
</dbReference>
<dbReference type="PANTHER" id="PTHR12436">
    <property type="entry name" value="80 KDA MCM3-ASSOCIATED PROTEIN"/>
    <property type="match status" value="1"/>
</dbReference>
<feature type="region of interest" description="Disordered" evidence="1">
    <location>
        <begin position="502"/>
        <end position="538"/>
    </location>
</feature>